<dbReference type="Proteomes" id="UP000282837">
    <property type="component" value="Unassembled WGS sequence"/>
</dbReference>
<comment type="caution">
    <text evidence="4">The sequence shown here is derived from an EMBL/GenBank/DDBJ whole genome shotgun (WGS) entry which is preliminary data.</text>
</comment>
<evidence type="ECO:0000259" key="3">
    <source>
        <dbReference type="SMART" id="SM00849"/>
    </source>
</evidence>
<dbReference type="Pfam" id="PF12706">
    <property type="entry name" value="Lactamase_B_2"/>
    <property type="match status" value="1"/>
</dbReference>
<accession>A0A3S2UV49</accession>
<feature type="domain" description="Metallo-beta-lactamase" evidence="3">
    <location>
        <begin position="47"/>
        <end position="261"/>
    </location>
</feature>
<dbReference type="SUPFAM" id="SSF56281">
    <property type="entry name" value="Metallo-hydrolase/oxidoreductase"/>
    <property type="match status" value="1"/>
</dbReference>
<dbReference type="SMART" id="SM00849">
    <property type="entry name" value="Lactamase_B"/>
    <property type="match status" value="1"/>
</dbReference>
<dbReference type="InterPro" id="IPR001279">
    <property type="entry name" value="Metallo-B-lactamas"/>
</dbReference>
<evidence type="ECO:0000256" key="1">
    <source>
        <dbReference type="ARBA" id="ARBA00022801"/>
    </source>
</evidence>
<keyword evidence="5" id="KW-1185">Reference proteome</keyword>
<dbReference type="InterPro" id="IPR044094">
    <property type="entry name" value="AtsA-like_MBL-fold"/>
</dbReference>
<dbReference type="GO" id="GO:0042781">
    <property type="term" value="F:3'-tRNA processing endoribonuclease activity"/>
    <property type="evidence" value="ECO:0007669"/>
    <property type="project" value="TreeGrafter"/>
</dbReference>
<dbReference type="PANTHER" id="PTHR46018">
    <property type="entry name" value="ZINC PHOSPHODIESTERASE ELAC PROTEIN 1"/>
    <property type="match status" value="1"/>
</dbReference>
<keyword evidence="2" id="KW-0732">Signal</keyword>
<reference evidence="4 5" key="1">
    <citation type="submission" date="2019-01" db="EMBL/GenBank/DDBJ databases">
        <authorList>
            <person name="Chen W.-M."/>
        </authorList>
    </citation>
    <scope>NUCLEOTIDE SEQUENCE [LARGE SCALE GENOMIC DNA]</scope>
    <source>
        <strain evidence="4 5">FSY-9</strain>
    </source>
</reference>
<dbReference type="RefSeq" id="WP_127707880.1">
    <property type="nucleotide sequence ID" value="NZ_SACO01000004.1"/>
</dbReference>
<dbReference type="InterPro" id="IPR036866">
    <property type="entry name" value="RibonucZ/Hydroxyglut_hydro"/>
</dbReference>
<evidence type="ECO:0000313" key="5">
    <source>
        <dbReference type="Proteomes" id="UP000282837"/>
    </source>
</evidence>
<keyword evidence="1 4" id="KW-0378">Hydrolase</keyword>
<dbReference type="OrthoDB" id="9803916at2"/>
<dbReference type="EMBL" id="SACO01000004">
    <property type="protein sequence ID" value="RVU05846.1"/>
    <property type="molecule type" value="Genomic_DNA"/>
</dbReference>
<evidence type="ECO:0000256" key="2">
    <source>
        <dbReference type="SAM" id="SignalP"/>
    </source>
</evidence>
<dbReference type="Gene3D" id="3.60.15.10">
    <property type="entry name" value="Ribonuclease Z/Hydroxyacylglutathione hydrolase-like"/>
    <property type="match status" value="1"/>
</dbReference>
<dbReference type="CDD" id="cd07719">
    <property type="entry name" value="arylsulfatase_AtsA-like_MBL-fold"/>
    <property type="match status" value="1"/>
</dbReference>
<organism evidence="4 5">
    <name type="scientific">Novosphingobium umbonatum</name>
    <dbReference type="NCBI Taxonomy" id="1908524"/>
    <lineage>
        <taxon>Bacteria</taxon>
        <taxon>Pseudomonadati</taxon>
        <taxon>Pseudomonadota</taxon>
        <taxon>Alphaproteobacteria</taxon>
        <taxon>Sphingomonadales</taxon>
        <taxon>Sphingomonadaceae</taxon>
        <taxon>Novosphingobium</taxon>
    </lineage>
</organism>
<name>A0A3S2UV49_9SPHN</name>
<gene>
    <name evidence="4" type="ORF">EOE18_07670</name>
</gene>
<feature type="chain" id="PRO_5018656751" evidence="2">
    <location>
        <begin position="24"/>
        <end position="324"/>
    </location>
</feature>
<dbReference type="PANTHER" id="PTHR46018:SF2">
    <property type="entry name" value="ZINC PHOSPHODIESTERASE ELAC PROTEIN 1"/>
    <property type="match status" value="1"/>
</dbReference>
<sequence length="324" mass="34778">MRKSGQWLLMLACGLLPLAQATAQTAQPYSWVTLGTMGGPMPRAGRNEPANLLMRRGEAHLIDTGDGAMTGMALAGADYPDLRSIWISHIHFDHLGGLFAVLGLRLQTRTTVPLTIYGPPGMKEIVSGLIAAMRPSALSGFGIEGEVALDPAASIRVVELDDDAQVQQDGFRVKVATNSHYSFAPGSVEERTYRSLSFRFELPDRAIVYTGDTGPSENVTRLAQGADLLVTEMIDLDDTLAQMNRRVRHISDTEKANMAAHLTRHHLSPAAIGIMAQKAGVKAVVVTHIAGGGASDAGADARYQAAIGQQYQGPVRIAKDRDHF</sequence>
<protein>
    <submittedName>
        <fullName evidence="4">MBL fold metallo-hydrolase</fullName>
    </submittedName>
</protein>
<dbReference type="AlphaFoldDB" id="A0A3S2UV49"/>
<evidence type="ECO:0000313" key="4">
    <source>
        <dbReference type="EMBL" id="RVU05846.1"/>
    </source>
</evidence>
<feature type="signal peptide" evidence="2">
    <location>
        <begin position="1"/>
        <end position="23"/>
    </location>
</feature>
<proteinExistence type="predicted"/>